<evidence type="ECO:0000313" key="3">
    <source>
        <dbReference type="Proteomes" id="UP000609874"/>
    </source>
</evidence>
<dbReference type="Pfam" id="PF10647">
    <property type="entry name" value="Gmad1"/>
    <property type="match status" value="1"/>
</dbReference>
<evidence type="ECO:0000259" key="1">
    <source>
        <dbReference type="SMART" id="SM00909"/>
    </source>
</evidence>
<keyword evidence="3" id="KW-1185">Reference proteome</keyword>
<gene>
    <name evidence="2" type="ORF">H9639_08695</name>
</gene>
<name>A0ABR8UTE3_9MICC</name>
<dbReference type="Proteomes" id="UP000609874">
    <property type="component" value="Unassembled WGS sequence"/>
</dbReference>
<accession>A0ABR8UTE3</accession>
<evidence type="ECO:0000313" key="2">
    <source>
        <dbReference type="EMBL" id="MBD7995371.1"/>
    </source>
</evidence>
<dbReference type="EMBL" id="JACSQD010000003">
    <property type="protein sequence ID" value="MBD7995371.1"/>
    <property type="molecule type" value="Genomic_DNA"/>
</dbReference>
<proteinExistence type="predicted"/>
<sequence length="574" mass="60180">MARKPAAPGAVLAFLLAALVFLGGCSSIPTVGPVGTATASAGGSALSNQLSYSPPGPAEDAGPQEIIDGFITAGVGAGEDYSAAREFLTAELASSWVPSERVVIYGADPNVVPLPEPNAFQIQLEVVASVNAKGVRTESAPGTTETIQVRLTQNADEQWRISGIPNGVMISDVMFPTVFQAHNLYFYSSTYRYWVPDTRWFVQRSGMAASVVNAMLAGPAPYLQGAVTSAFPAETSLARDAVPVVSGVASVDFSAEVLEDSSDLSRQQMALQLEQNLRQLNNVNSVEMTVNQRPVDLGPESSELIPVQDNPSVGNTQVAVAGDGLTFFRDRQAQPIANLPDVSEYDPREPAVSVDLDTIAFLSGDRNTLLVTGPDKDVAPVAAGRGLSGPSIDPEGWIWSASHGDGGGPGSKLLAVGPDLRASNGAGLTPSWLADMTVRDLRISRDGARALLVVEQGGASRVLISGVVRASDGTPQTLTTPFELWTTAPVTTAVWVGETEVAALQKGQDDTLTPVILDLATENRVLAPWEGSFGLSGGDGAEDLFVQTPDAVYKKLGNGWIKEIDGLRDPAFPG</sequence>
<dbReference type="InterPro" id="IPR019606">
    <property type="entry name" value="GerMN"/>
</dbReference>
<dbReference type="PROSITE" id="PS51257">
    <property type="entry name" value="PROKAR_LIPOPROTEIN"/>
    <property type="match status" value="1"/>
</dbReference>
<comment type="caution">
    <text evidence="2">The sequence shown here is derived from an EMBL/GenBank/DDBJ whole genome shotgun (WGS) entry which is preliminary data.</text>
</comment>
<organism evidence="2 3">
    <name type="scientific">Arthrobacter gallicola</name>
    <dbReference type="NCBI Taxonomy" id="2762225"/>
    <lineage>
        <taxon>Bacteria</taxon>
        <taxon>Bacillati</taxon>
        <taxon>Actinomycetota</taxon>
        <taxon>Actinomycetes</taxon>
        <taxon>Micrococcales</taxon>
        <taxon>Micrococcaceae</taxon>
        <taxon>Arthrobacter</taxon>
    </lineage>
</organism>
<feature type="domain" description="GerMN" evidence="1">
    <location>
        <begin position="208"/>
        <end position="299"/>
    </location>
</feature>
<reference evidence="2 3" key="1">
    <citation type="submission" date="2020-08" db="EMBL/GenBank/DDBJ databases">
        <title>A Genomic Blueprint of the Chicken Gut Microbiome.</title>
        <authorList>
            <person name="Gilroy R."/>
            <person name="Ravi A."/>
            <person name="Getino M."/>
            <person name="Pursley I."/>
            <person name="Horton D.L."/>
            <person name="Alikhan N.-F."/>
            <person name="Baker D."/>
            <person name="Gharbi K."/>
            <person name="Hall N."/>
            <person name="Watson M."/>
            <person name="Adriaenssens E.M."/>
            <person name="Foster-Nyarko E."/>
            <person name="Jarju S."/>
            <person name="Secka A."/>
            <person name="Antonio M."/>
            <person name="Oren A."/>
            <person name="Chaudhuri R."/>
            <person name="La Ragione R.M."/>
            <person name="Hildebrand F."/>
            <person name="Pallen M.J."/>
        </authorList>
    </citation>
    <scope>NUCLEOTIDE SEQUENCE [LARGE SCALE GENOMIC DNA]</scope>
    <source>
        <strain evidence="2 3">Sa2CUA1</strain>
    </source>
</reference>
<protein>
    <submittedName>
        <fullName evidence="2">GerMN domain-containing protein</fullName>
    </submittedName>
</protein>
<dbReference type="Pfam" id="PF25976">
    <property type="entry name" value="LpqB_N"/>
    <property type="match status" value="1"/>
</dbReference>
<dbReference type="RefSeq" id="WP_191807686.1">
    <property type="nucleotide sequence ID" value="NZ_JACSQD010000003.1"/>
</dbReference>
<dbReference type="Pfam" id="PF10646">
    <property type="entry name" value="Germane"/>
    <property type="match status" value="1"/>
</dbReference>
<dbReference type="InterPro" id="IPR059026">
    <property type="entry name" value="LpqB_N"/>
</dbReference>
<dbReference type="SMART" id="SM00909">
    <property type="entry name" value="Germane"/>
    <property type="match status" value="1"/>
</dbReference>
<dbReference type="InterPro" id="IPR018910">
    <property type="entry name" value="LpqB_C"/>
</dbReference>